<comment type="catalytic activity">
    <reaction evidence="8">
        <text>L-glutamine + H2O = L-glutamate + NH4(+)</text>
        <dbReference type="Rhea" id="RHEA:15889"/>
        <dbReference type="ChEBI" id="CHEBI:15377"/>
        <dbReference type="ChEBI" id="CHEBI:28938"/>
        <dbReference type="ChEBI" id="CHEBI:29985"/>
        <dbReference type="ChEBI" id="CHEBI:58359"/>
        <dbReference type="EC" id="3.5.1.2"/>
    </reaction>
</comment>
<dbReference type="SUPFAM" id="SSF52317">
    <property type="entry name" value="Class I glutamine amidotransferase-like"/>
    <property type="match status" value="1"/>
</dbReference>
<evidence type="ECO:0000313" key="9">
    <source>
        <dbReference type="EMBL" id="TBR79944.1"/>
    </source>
</evidence>
<dbReference type="GO" id="GO:0004359">
    <property type="term" value="F:glutaminase activity"/>
    <property type="evidence" value="ECO:0007669"/>
    <property type="project" value="UniProtKB-EC"/>
</dbReference>
<comment type="function">
    <text evidence="8">Part of the phosphoribosylformylglycinamidine synthase complex involved in the purines biosynthetic pathway. Catalyzes the ATP-dependent conversion of formylglycinamide ribonucleotide (FGAR) and glutamine to yield formylglycinamidine ribonucleotide (FGAM) and glutamate. The FGAM synthase complex is composed of three subunits. PurQ produces an ammonia molecule by converting glutamine to glutamate. PurL transfers the ammonia molecule to FGAR to form FGAM in an ATP-dependent manner. PurS interacts with PurQ and PurL and is thought to assist in the transfer of the ammonia molecule from PurQ to PurL.</text>
</comment>
<dbReference type="AlphaFoldDB" id="A0A4Q9JTY2"/>
<evidence type="ECO:0000256" key="6">
    <source>
        <dbReference type="ARBA" id="ARBA00022840"/>
    </source>
</evidence>
<dbReference type="HAMAP" id="MF_00421">
    <property type="entry name" value="PurQ"/>
    <property type="match status" value="1"/>
</dbReference>
<organism evidence="9 10">
    <name type="scientific">Campylobacter novaezeelandiae</name>
    <dbReference type="NCBI Taxonomy" id="2267891"/>
    <lineage>
        <taxon>Bacteria</taxon>
        <taxon>Pseudomonadati</taxon>
        <taxon>Campylobacterota</taxon>
        <taxon>Epsilonproteobacteria</taxon>
        <taxon>Campylobacterales</taxon>
        <taxon>Campylobacteraceae</taxon>
        <taxon>Campylobacter</taxon>
    </lineage>
</organism>
<dbReference type="PANTHER" id="PTHR47552:SF1">
    <property type="entry name" value="PHOSPHORIBOSYLFORMYLGLYCINAMIDINE SYNTHASE SUBUNIT PURQ"/>
    <property type="match status" value="1"/>
</dbReference>
<keyword evidence="7 8" id="KW-0315">Glutamine amidotransferase</keyword>
<dbReference type="NCBIfam" id="TIGR01737">
    <property type="entry name" value="FGAM_synth_I"/>
    <property type="match status" value="1"/>
</dbReference>
<gene>
    <name evidence="8" type="primary">purQ</name>
    <name evidence="9" type="ORF">DU473_06455</name>
</gene>
<dbReference type="NCBIfam" id="NF002957">
    <property type="entry name" value="PRK03619.1"/>
    <property type="match status" value="1"/>
</dbReference>
<dbReference type="UniPathway" id="UPA00074">
    <property type="reaction ID" value="UER00128"/>
</dbReference>
<evidence type="ECO:0000256" key="8">
    <source>
        <dbReference type="HAMAP-Rule" id="MF_00421"/>
    </source>
</evidence>
<evidence type="ECO:0000313" key="10">
    <source>
        <dbReference type="Proteomes" id="UP000292583"/>
    </source>
</evidence>
<dbReference type="PIRSF" id="PIRSF001586">
    <property type="entry name" value="FGAM_synth_I"/>
    <property type="match status" value="1"/>
</dbReference>
<dbReference type="CDD" id="cd01740">
    <property type="entry name" value="GATase1_FGAR_AT"/>
    <property type="match status" value="1"/>
</dbReference>
<dbReference type="RefSeq" id="WP_131186763.1">
    <property type="nucleotide sequence ID" value="NZ_QPGR01000012.1"/>
</dbReference>
<dbReference type="GO" id="GO:0004642">
    <property type="term" value="F:phosphoribosylformylglycinamidine synthase activity"/>
    <property type="evidence" value="ECO:0007669"/>
    <property type="project" value="UniProtKB-UniRule"/>
</dbReference>
<comment type="catalytic activity">
    <reaction evidence="8">
        <text>N(2)-formyl-N(1)-(5-phospho-beta-D-ribosyl)glycinamide + L-glutamine + ATP + H2O = 2-formamido-N(1)-(5-O-phospho-beta-D-ribosyl)acetamidine + L-glutamate + ADP + phosphate + H(+)</text>
        <dbReference type="Rhea" id="RHEA:17129"/>
        <dbReference type="ChEBI" id="CHEBI:15377"/>
        <dbReference type="ChEBI" id="CHEBI:15378"/>
        <dbReference type="ChEBI" id="CHEBI:29985"/>
        <dbReference type="ChEBI" id="CHEBI:30616"/>
        <dbReference type="ChEBI" id="CHEBI:43474"/>
        <dbReference type="ChEBI" id="CHEBI:58359"/>
        <dbReference type="ChEBI" id="CHEBI:147286"/>
        <dbReference type="ChEBI" id="CHEBI:147287"/>
        <dbReference type="ChEBI" id="CHEBI:456216"/>
        <dbReference type="EC" id="6.3.5.3"/>
    </reaction>
</comment>
<keyword evidence="1 8" id="KW-0963">Cytoplasm</keyword>
<evidence type="ECO:0000256" key="1">
    <source>
        <dbReference type="ARBA" id="ARBA00022490"/>
    </source>
</evidence>
<dbReference type="GO" id="GO:0006189">
    <property type="term" value="P:'de novo' IMP biosynthetic process"/>
    <property type="evidence" value="ECO:0007669"/>
    <property type="project" value="UniProtKB-UniRule"/>
</dbReference>
<comment type="subunit">
    <text evidence="8">Part of the FGAM synthase complex composed of 1 PurL, 1 PurQ and 2 PurS subunits.</text>
</comment>
<reference evidence="9 10" key="1">
    <citation type="submission" date="2018-07" db="EMBL/GenBank/DDBJ databases">
        <title>Campylobacter zealandensis sp. nov., isolated from birds and water in New Zealand.</title>
        <authorList>
            <person name="Wilkinson D.A."/>
            <person name="Biggs P.J."/>
            <person name="French N.P."/>
            <person name="Midwinter A.C."/>
        </authorList>
    </citation>
    <scope>NUCLEOTIDE SEQUENCE [LARGE SCALE GENOMIC DNA]</scope>
    <source>
        <strain evidence="9 10">B423b</strain>
    </source>
</reference>
<evidence type="ECO:0000256" key="5">
    <source>
        <dbReference type="ARBA" id="ARBA00022801"/>
    </source>
</evidence>
<dbReference type="GO" id="GO:0005524">
    <property type="term" value="F:ATP binding"/>
    <property type="evidence" value="ECO:0007669"/>
    <property type="project" value="UniProtKB-KW"/>
</dbReference>
<protein>
    <recommendedName>
        <fullName evidence="8">Phosphoribosylformylglycinamidine synthase subunit PurQ</fullName>
        <shortName evidence="8">FGAM synthase</shortName>
        <ecNumber evidence="8">6.3.5.3</ecNumber>
    </recommendedName>
    <alternativeName>
        <fullName evidence="8">Formylglycinamide ribonucleotide amidotransferase subunit I</fullName>
        <shortName evidence="8">FGAR amidotransferase I</shortName>
        <shortName evidence="8">FGAR-AT I</shortName>
    </alternativeName>
    <alternativeName>
        <fullName evidence="8">Glutaminase PurQ</fullName>
        <ecNumber evidence="8">3.5.1.2</ecNumber>
    </alternativeName>
    <alternativeName>
        <fullName evidence="8">Phosphoribosylformylglycinamidine synthase subunit I</fullName>
    </alternativeName>
</protein>
<dbReference type="Pfam" id="PF13507">
    <property type="entry name" value="GATase_5"/>
    <property type="match status" value="1"/>
</dbReference>
<dbReference type="EMBL" id="QPGR01000012">
    <property type="protein sequence ID" value="TBR79944.1"/>
    <property type="molecule type" value="Genomic_DNA"/>
</dbReference>
<accession>A0A4Q9JTY2</accession>
<evidence type="ECO:0000256" key="2">
    <source>
        <dbReference type="ARBA" id="ARBA00022598"/>
    </source>
</evidence>
<dbReference type="EC" id="3.5.1.2" evidence="8"/>
<dbReference type="Proteomes" id="UP000292583">
    <property type="component" value="Unassembled WGS sequence"/>
</dbReference>
<evidence type="ECO:0000256" key="3">
    <source>
        <dbReference type="ARBA" id="ARBA00022741"/>
    </source>
</evidence>
<dbReference type="PANTHER" id="PTHR47552">
    <property type="entry name" value="PHOSPHORIBOSYLFORMYLGLYCINAMIDINE SYNTHASE SUBUNIT PURQ"/>
    <property type="match status" value="1"/>
</dbReference>
<comment type="subcellular location">
    <subcellularLocation>
        <location evidence="8">Cytoplasm</location>
    </subcellularLocation>
</comment>
<keyword evidence="6 8" id="KW-0067">ATP-binding</keyword>
<dbReference type="GO" id="GO:0005737">
    <property type="term" value="C:cytoplasm"/>
    <property type="evidence" value="ECO:0007669"/>
    <property type="project" value="UniProtKB-SubCell"/>
</dbReference>
<evidence type="ECO:0000256" key="7">
    <source>
        <dbReference type="ARBA" id="ARBA00022962"/>
    </source>
</evidence>
<name>A0A4Q9JTY2_9BACT</name>
<dbReference type="EC" id="6.3.5.3" evidence="8"/>
<dbReference type="SMART" id="SM01211">
    <property type="entry name" value="GATase_5"/>
    <property type="match status" value="1"/>
</dbReference>
<comment type="caution">
    <text evidence="9">The sequence shown here is derived from an EMBL/GenBank/DDBJ whole genome shotgun (WGS) entry which is preliminary data.</text>
</comment>
<keyword evidence="5 8" id="KW-0378">Hydrolase</keyword>
<feature type="active site" evidence="8">
    <location>
        <position position="194"/>
    </location>
</feature>
<proteinExistence type="inferred from homology"/>
<evidence type="ECO:0000256" key="4">
    <source>
        <dbReference type="ARBA" id="ARBA00022755"/>
    </source>
</evidence>
<keyword evidence="2 8" id="KW-0436">Ligase</keyword>
<dbReference type="InterPro" id="IPR029062">
    <property type="entry name" value="Class_I_gatase-like"/>
</dbReference>
<dbReference type="OrthoDB" id="9804441at2"/>
<feature type="active site" evidence="8">
    <location>
        <position position="192"/>
    </location>
</feature>
<comment type="pathway">
    <text evidence="8">Purine metabolism; IMP biosynthesis via de novo pathway; 5-amino-1-(5-phospho-D-ribosyl)imidazole from N(2)-formyl-N(1)-(5-phospho-D-ribosyl)glycinamide: step 1/2.</text>
</comment>
<feature type="active site" description="Nucleophile" evidence="8">
    <location>
        <position position="84"/>
    </location>
</feature>
<sequence length="215" mass="23925">MKVAIIRFPGTNCDLDTQYAFKKLASKTQIIWHEEKELDADLVVLPGGFSYGDYLRCGAIAKFAPIIPAILEHAKKGGYILGICNGFQILLELKLLKGALKANNSLNFISKNQKLKVASNQNALLNHFNKDEIITLPIAHGEGNYFASNKDLKELEDKDLILLKYIDNPNGSLYDIAGICDENKKIFGLMPHPERFCENILGSDIGLKMLKGFII</sequence>
<keyword evidence="3 8" id="KW-0547">Nucleotide-binding</keyword>
<keyword evidence="10" id="KW-1185">Reference proteome</keyword>
<dbReference type="Gene3D" id="3.40.50.880">
    <property type="match status" value="1"/>
</dbReference>
<dbReference type="InterPro" id="IPR010075">
    <property type="entry name" value="PRibForGlyAmidine_synth_PurQ"/>
</dbReference>
<dbReference type="PROSITE" id="PS51273">
    <property type="entry name" value="GATASE_TYPE_1"/>
    <property type="match status" value="1"/>
</dbReference>
<keyword evidence="4 8" id="KW-0658">Purine biosynthesis</keyword>